<dbReference type="STRING" id="1037410.MCSF7_02051"/>
<reference evidence="3 4" key="1">
    <citation type="journal article" date="2013" name="Genome Announc.">
        <title>Genome Sequence of Mycoplasma columbinum Strain SF7.</title>
        <authorList>
            <person name="Guo Z."/>
            <person name="Xu X."/>
            <person name="Zheng Q."/>
            <person name="Li T."/>
            <person name="Kuang S."/>
            <person name="Zhang Z."/>
            <person name="Chen Y."/>
            <person name="Lu X."/>
            <person name="Zhou R."/>
            <person name="Bi D."/>
            <person name="Jin H."/>
        </authorList>
    </citation>
    <scope>NUCLEOTIDE SEQUENCE [LARGE SCALE GENOMIC DNA]</scope>
    <source>
        <strain evidence="3 4">SF7</strain>
    </source>
</reference>
<evidence type="ECO:0000256" key="1">
    <source>
        <dbReference type="SAM" id="Coils"/>
    </source>
</evidence>
<gene>
    <name evidence="3" type="ORF">MCSF7_02051</name>
</gene>
<feature type="transmembrane region" description="Helical" evidence="2">
    <location>
        <begin position="60"/>
        <end position="80"/>
    </location>
</feature>
<dbReference type="AlphaFoldDB" id="F9UKJ7"/>
<dbReference type="EMBL" id="AFXA01000011">
    <property type="protein sequence ID" value="EGV00202.1"/>
    <property type="molecule type" value="Genomic_DNA"/>
</dbReference>
<comment type="caution">
    <text evidence="3">The sequence shown here is derived from an EMBL/GenBank/DDBJ whole genome shotgun (WGS) entry which is preliminary data.</text>
</comment>
<protein>
    <submittedName>
        <fullName evidence="3">Membrane protein</fullName>
    </submittedName>
</protein>
<keyword evidence="1" id="KW-0175">Coiled coil</keyword>
<sequence>MTSFLKMQLKMYFRQISSYAVPIVIGVLYLIIRLLLFISIEDKSKIETLLNSTVVMSSLANFTLFATFGIVALVGQTIFFKYKQEGVEIILFSKPLSKTKIYYTNLFAALICVILSLFILYLGNLISLLIIPKISAKTIFLSSSTLLFASFLAALFILGFALILHLLVDLRIFQIFIGIFPFLLIFVFSFIKTGAINRQQQVINSVQNNLLILTGKEKNFTNRTISNIQNSLDKEISLLAFNKSTKQIFNEYKNYDNQTLSLTEEVDLGNNNVYNKISNWNYFEYFYRVFILGQQKLMLENQNQQIKKIENDNNFQGANILKLVNFESKNNWLKPYYLAFNIDVSIISEAIKNNFGTKKTQFSLEDFLDYYSFTNVIKDNLEYLKRLNTVFFDNLTNIDRSTYLKDIDNLKKEINFEGKVFEIADLSKIKIFLNSIKEDTELLNKLNQFVELLANNFTPSKPTDNASAEEKYNYQKQIAKIDSFKIELKSILTNSALTHLLALEINDENLILDFNDLDALLSENYQNFDYYQQNLLKPVILNNNIVQFKKQDIVSVHWAILIPLLTFVIGLVVGWIISIKKDYK</sequence>
<feature type="transmembrane region" description="Helical" evidence="2">
    <location>
        <begin position="101"/>
        <end position="126"/>
    </location>
</feature>
<evidence type="ECO:0000313" key="3">
    <source>
        <dbReference type="EMBL" id="EGV00202.1"/>
    </source>
</evidence>
<feature type="transmembrane region" description="Helical" evidence="2">
    <location>
        <begin position="146"/>
        <end position="168"/>
    </location>
</feature>
<proteinExistence type="predicted"/>
<feature type="transmembrane region" description="Helical" evidence="2">
    <location>
        <begin position="20"/>
        <end position="40"/>
    </location>
</feature>
<evidence type="ECO:0000313" key="4">
    <source>
        <dbReference type="Proteomes" id="UP000004978"/>
    </source>
</evidence>
<organism evidence="3 4">
    <name type="scientific">Mycoplasmopsis columbina SF7</name>
    <dbReference type="NCBI Taxonomy" id="1037410"/>
    <lineage>
        <taxon>Bacteria</taxon>
        <taxon>Bacillati</taxon>
        <taxon>Mycoplasmatota</taxon>
        <taxon>Mycoplasmoidales</taxon>
        <taxon>Metamycoplasmataceae</taxon>
        <taxon>Mycoplasmopsis</taxon>
    </lineage>
</organism>
<keyword evidence="2" id="KW-1133">Transmembrane helix</keyword>
<feature type="transmembrane region" description="Helical" evidence="2">
    <location>
        <begin position="556"/>
        <end position="577"/>
    </location>
</feature>
<feature type="coiled-coil region" evidence="1">
    <location>
        <begin position="292"/>
        <end position="319"/>
    </location>
</feature>
<feature type="transmembrane region" description="Helical" evidence="2">
    <location>
        <begin position="175"/>
        <end position="191"/>
    </location>
</feature>
<keyword evidence="4" id="KW-1185">Reference proteome</keyword>
<accession>F9UKJ7</accession>
<name>F9UKJ7_9BACT</name>
<dbReference type="eggNOG" id="ENOG5030MJ3">
    <property type="taxonomic scope" value="Bacteria"/>
</dbReference>
<evidence type="ECO:0000256" key="2">
    <source>
        <dbReference type="SAM" id="Phobius"/>
    </source>
</evidence>
<keyword evidence="2" id="KW-0812">Transmembrane</keyword>
<keyword evidence="2" id="KW-0472">Membrane</keyword>
<dbReference type="Proteomes" id="UP000004978">
    <property type="component" value="Unassembled WGS sequence"/>
</dbReference>